<dbReference type="OrthoDB" id="7510762at2"/>
<name>A0A845A609_9SPHN</name>
<dbReference type="RefSeq" id="WP_160737985.1">
    <property type="nucleotide sequence ID" value="NZ_WTYQ01000001.1"/>
</dbReference>
<evidence type="ECO:0000313" key="1">
    <source>
        <dbReference type="EMBL" id="MXP24789.1"/>
    </source>
</evidence>
<organism evidence="1 2">
    <name type="scientific">Altericroceibacterium indicum</name>
    <dbReference type="NCBI Taxonomy" id="374177"/>
    <lineage>
        <taxon>Bacteria</taxon>
        <taxon>Pseudomonadati</taxon>
        <taxon>Pseudomonadota</taxon>
        <taxon>Alphaproteobacteria</taxon>
        <taxon>Sphingomonadales</taxon>
        <taxon>Erythrobacteraceae</taxon>
        <taxon>Altericroceibacterium</taxon>
    </lineage>
</organism>
<comment type="caution">
    <text evidence="1">The sequence shown here is derived from an EMBL/GenBank/DDBJ whole genome shotgun (WGS) entry which is preliminary data.</text>
</comment>
<reference evidence="1 2" key="1">
    <citation type="submission" date="2019-12" db="EMBL/GenBank/DDBJ databases">
        <title>Genomic-based taxomic classification of the family Erythrobacteraceae.</title>
        <authorList>
            <person name="Xu L."/>
        </authorList>
    </citation>
    <scope>NUCLEOTIDE SEQUENCE [LARGE SCALE GENOMIC DNA]</scope>
    <source>
        <strain evidence="1 2">DSM 18604</strain>
    </source>
</reference>
<dbReference type="EMBL" id="WTYQ01000001">
    <property type="protein sequence ID" value="MXP24789.1"/>
    <property type="molecule type" value="Genomic_DNA"/>
</dbReference>
<dbReference type="AlphaFoldDB" id="A0A845A609"/>
<proteinExistence type="predicted"/>
<protein>
    <submittedName>
        <fullName evidence="1">Uncharacterized protein</fullName>
    </submittedName>
</protein>
<dbReference type="Proteomes" id="UP000460561">
    <property type="component" value="Unassembled WGS sequence"/>
</dbReference>
<sequence length="97" mass="10523">MLDRNWQTAPATDLEAAIAEFKTTLPGWWFSVCECQVSCDASCAPTSESDHIKLIPFDDRFDSGFHIDFAQPATLAEVLREVMRQGVAAVAACGGGE</sequence>
<keyword evidence="2" id="KW-1185">Reference proteome</keyword>
<evidence type="ECO:0000313" key="2">
    <source>
        <dbReference type="Proteomes" id="UP000460561"/>
    </source>
</evidence>
<accession>A0A845A609</accession>
<gene>
    <name evidence="1" type="ORF">GRI39_01850</name>
</gene>